<name>A0AAN8XF87_HALRR</name>
<evidence type="ECO:0000256" key="4">
    <source>
        <dbReference type="ARBA" id="ARBA00022989"/>
    </source>
</evidence>
<feature type="compositionally biased region" description="Basic and acidic residues" evidence="6">
    <location>
        <begin position="597"/>
        <end position="606"/>
    </location>
</feature>
<feature type="domain" description="TMC" evidence="8">
    <location>
        <begin position="1"/>
        <end position="42"/>
    </location>
</feature>
<dbReference type="PANTHER" id="PTHR23302:SF40">
    <property type="entry name" value="TRANSMEMBRANE CHANNEL-LIKE PROTEIN"/>
    <property type="match status" value="1"/>
</dbReference>
<dbReference type="Pfam" id="PF07810">
    <property type="entry name" value="TMC"/>
    <property type="match status" value="1"/>
</dbReference>
<feature type="compositionally biased region" description="Basic residues" evidence="6">
    <location>
        <begin position="289"/>
        <end position="302"/>
    </location>
</feature>
<dbReference type="GO" id="GO:0005886">
    <property type="term" value="C:plasma membrane"/>
    <property type="evidence" value="ECO:0007669"/>
    <property type="project" value="InterPro"/>
</dbReference>
<organism evidence="9 10">
    <name type="scientific">Halocaridina rubra</name>
    <name type="common">Hawaiian red shrimp</name>
    <dbReference type="NCBI Taxonomy" id="373956"/>
    <lineage>
        <taxon>Eukaryota</taxon>
        <taxon>Metazoa</taxon>
        <taxon>Ecdysozoa</taxon>
        <taxon>Arthropoda</taxon>
        <taxon>Crustacea</taxon>
        <taxon>Multicrustacea</taxon>
        <taxon>Malacostraca</taxon>
        <taxon>Eumalacostraca</taxon>
        <taxon>Eucarida</taxon>
        <taxon>Decapoda</taxon>
        <taxon>Pleocyemata</taxon>
        <taxon>Caridea</taxon>
        <taxon>Atyoidea</taxon>
        <taxon>Atyidae</taxon>
        <taxon>Halocaridina</taxon>
    </lineage>
</organism>
<evidence type="ECO:0000313" key="9">
    <source>
        <dbReference type="EMBL" id="KAK7078059.1"/>
    </source>
</evidence>
<feature type="transmembrane region" description="Helical" evidence="7">
    <location>
        <begin position="47"/>
        <end position="70"/>
    </location>
</feature>
<dbReference type="InterPro" id="IPR012496">
    <property type="entry name" value="TMC_dom"/>
</dbReference>
<comment type="caution">
    <text evidence="9">The sequence shown here is derived from an EMBL/GenBank/DDBJ whole genome shotgun (WGS) entry which is preliminary data.</text>
</comment>
<feature type="compositionally biased region" description="Basic and acidic residues" evidence="6">
    <location>
        <begin position="234"/>
        <end position="288"/>
    </location>
</feature>
<comment type="subcellular location">
    <subcellularLocation>
        <location evidence="1">Membrane</location>
        <topology evidence="1">Multi-pass membrane protein</topology>
    </subcellularLocation>
</comment>
<feature type="region of interest" description="Disordered" evidence="6">
    <location>
        <begin position="147"/>
        <end position="606"/>
    </location>
</feature>
<evidence type="ECO:0000259" key="8">
    <source>
        <dbReference type="Pfam" id="PF07810"/>
    </source>
</evidence>
<evidence type="ECO:0000256" key="3">
    <source>
        <dbReference type="ARBA" id="ARBA00022692"/>
    </source>
</evidence>
<sequence>MGMFFSPGLPAANTLKLIILLYVRSWAVVTSNVPPEVVFKASNNNNFYLMFLLTMLFLCTLPVGYAVVWLEPSWHCGPFSDYPKIYQLATSTLIGGLPRYIYPVIDYISSPGVVIPAGLLLVLIIYYLLSLTAALREANSDLRDQLRQERSADKRKALEARSGKGRAETPTTRWGRVVPLTPMPRQRLDGVSDTEKPLANAKSPPPEPVLARISPCQEPPRGKDDGPWPDDVTDLGHSEVFDDSLSEPRKAGKETPVKEKGDKPLEGRKHSKDKGKATEKESEYESAHKSAHGRSRHRRSSHGSKDEDEIKAPRIKHRPHGSTQQRPNSIKKERKNSDESSHRDSPTRIRQIHRSSIVDSPALRRKKSSGGHTAKLKEKMPEECVQELNEVLQQKEAKHSKPSKPTGKPESQKPETQTPKGSQSRHRREPSILKMDDLRRGSQEKTAHPKSPAQSGQQPGTKESSSDDSQGMQTIPVIKISKEDSVERSLQQAKLERQAKATEEDPETGSEPQSVSTTEPTTPSPIQSKNNGKKSPSSHPISPPPLETDLDEPCSPTTLEDPNVTSDKVKLLEKEPKEVEIIKDDEIEGPPDTPSSNEEHTLLDDK</sequence>
<feature type="compositionally biased region" description="Basic and acidic residues" evidence="6">
    <location>
        <begin position="335"/>
        <end position="347"/>
    </location>
</feature>
<feature type="transmembrane region" description="Helical" evidence="7">
    <location>
        <begin position="7"/>
        <end position="27"/>
    </location>
</feature>
<evidence type="ECO:0000256" key="1">
    <source>
        <dbReference type="ARBA" id="ARBA00004141"/>
    </source>
</evidence>
<feature type="compositionally biased region" description="Basic and acidic residues" evidence="6">
    <location>
        <begin position="567"/>
        <end position="584"/>
    </location>
</feature>
<keyword evidence="5 7" id="KW-0472">Membrane</keyword>
<evidence type="ECO:0000256" key="7">
    <source>
        <dbReference type="SAM" id="Phobius"/>
    </source>
</evidence>
<evidence type="ECO:0000256" key="2">
    <source>
        <dbReference type="ARBA" id="ARBA00006510"/>
    </source>
</evidence>
<comment type="similarity">
    <text evidence="2">Belongs to the TMC family.</text>
</comment>
<keyword evidence="10" id="KW-1185">Reference proteome</keyword>
<keyword evidence="4 7" id="KW-1133">Transmembrane helix</keyword>
<dbReference type="EMBL" id="JAXCGZ010008037">
    <property type="protein sequence ID" value="KAK7078059.1"/>
    <property type="molecule type" value="Genomic_DNA"/>
</dbReference>
<feature type="compositionally biased region" description="Basic and acidic residues" evidence="6">
    <location>
        <begin position="429"/>
        <end position="447"/>
    </location>
</feature>
<evidence type="ECO:0000313" key="10">
    <source>
        <dbReference type="Proteomes" id="UP001381693"/>
    </source>
</evidence>
<dbReference type="PANTHER" id="PTHR23302">
    <property type="entry name" value="TRANSMEMBRANE CHANNEL-RELATED"/>
    <property type="match status" value="1"/>
</dbReference>
<evidence type="ECO:0000256" key="6">
    <source>
        <dbReference type="SAM" id="MobiDB-lite"/>
    </source>
</evidence>
<feature type="compositionally biased region" description="Basic and acidic residues" evidence="6">
    <location>
        <begin position="147"/>
        <end position="167"/>
    </location>
</feature>
<proteinExistence type="inferred from homology"/>
<feature type="transmembrane region" description="Helical" evidence="7">
    <location>
        <begin position="113"/>
        <end position="135"/>
    </location>
</feature>
<feature type="compositionally biased region" description="Basic and acidic residues" evidence="6">
    <location>
        <begin position="494"/>
        <end position="503"/>
    </location>
</feature>
<protein>
    <submittedName>
        <fullName evidence="9">Transmembrane channel-like protein 3</fullName>
    </submittedName>
</protein>
<dbReference type="InterPro" id="IPR038900">
    <property type="entry name" value="TMC"/>
</dbReference>
<feature type="compositionally biased region" description="Basic and acidic residues" evidence="6">
    <location>
        <begin position="186"/>
        <end position="196"/>
    </location>
</feature>
<feature type="compositionally biased region" description="Basic and acidic residues" evidence="6">
    <location>
        <begin position="303"/>
        <end position="312"/>
    </location>
</feature>
<gene>
    <name evidence="9" type="primary">TMC3_1</name>
    <name evidence="9" type="ORF">SK128_019016</name>
</gene>
<dbReference type="AlphaFoldDB" id="A0AAN8XF87"/>
<dbReference type="Proteomes" id="UP001381693">
    <property type="component" value="Unassembled WGS sequence"/>
</dbReference>
<feature type="compositionally biased region" description="Low complexity" evidence="6">
    <location>
        <begin position="510"/>
        <end position="525"/>
    </location>
</feature>
<keyword evidence="3 7" id="KW-0812">Transmembrane</keyword>
<feature type="compositionally biased region" description="Polar residues" evidence="6">
    <location>
        <begin position="452"/>
        <end position="473"/>
    </location>
</feature>
<dbReference type="GO" id="GO:0008381">
    <property type="term" value="F:mechanosensitive monoatomic ion channel activity"/>
    <property type="evidence" value="ECO:0007669"/>
    <property type="project" value="TreeGrafter"/>
</dbReference>
<accession>A0AAN8XF87</accession>
<reference evidence="9 10" key="1">
    <citation type="submission" date="2023-11" db="EMBL/GenBank/DDBJ databases">
        <title>Halocaridina rubra genome assembly.</title>
        <authorList>
            <person name="Smith C."/>
        </authorList>
    </citation>
    <scope>NUCLEOTIDE SEQUENCE [LARGE SCALE GENOMIC DNA]</scope>
    <source>
        <strain evidence="9">EP-1</strain>
        <tissue evidence="9">Whole</tissue>
    </source>
</reference>
<feature type="compositionally biased region" description="Polar residues" evidence="6">
    <location>
        <begin position="555"/>
        <end position="566"/>
    </location>
</feature>
<evidence type="ECO:0000256" key="5">
    <source>
        <dbReference type="ARBA" id="ARBA00023136"/>
    </source>
</evidence>
<feature type="transmembrane region" description="Helical" evidence="7">
    <location>
        <begin position="82"/>
        <end position="101"/>
    </location>
</feature>